<reference evidence="3 4" key="1">
    <citation type="submission" date="2017-06" db="EMBL/GenBank/DDBJ databases">
        <authorList>
            <person name="Kim H.J."/>
            <person name="Triplett B.A."/>
        </authorList>
    </citation>
    <scope>NUCLEOTIDE SEQUENCE [LARGE SCALE GENOMIC DNA]</scope>
    <source>
        <strain evidence="3 4">DSM 29052</strain>
    </source>
</reference>
<dbReference type="CDD" id="cd19481">
    <property type="entry name" value="RecA-like_protease"/>
    <property type="match status" value="1"/>
</dbReference>
<keyword evidence="4" id="KW-1185">Reference proteome</keyword>
<protein>
    <submittedName>
        <fullName evidence="3">Peptidase family M41</fullName>
    </submittedName>
</protein>
<evidence type="ECO:0000259" key="1">
    <source>
        <dbReference type="Pfam" id="PF00004"/>
    </source>
</evidence>
<dbReference type="Gene3D" id="1.10.8.60">
    <property type="match status" value="1"/>
</dbReference>
<dbReference type="GO" id="GO:0016887">
    <property type="term" value="F:ATP hydrolysis activity"/>
    <property type="evidence" value="ECO:0007669"/>
    <property type="project" value="InterPro"/>
</dbReference>
<dbReference type="InterPro" id="IPR003959">
    <property type="entry name" value="ATPase_AAA_core"/>
</dbReference>
<dbReference type="InterPro" id="IPR037219">
    <property type="entry name" value="Peptidase_M41-like"/>
</dbReference>
<dbReference type="PANTHER" id="PTHR23076:SF97">
    <property type="entry name" value="ATP-DEPENDENT ZINC METALLOPROTEASE YME1L1"/>
    <property type="match status" value="1"/>
</dbReference>
<dbReference type="GO" id="GO:0004222">
    <property type="term" value="F:metalloendopeptidase activity"/>
    <property type="evidence" value="ECO:0007669"/>
    <property type="project" value="InterPro"/>
</dbReference>
<dbReference type="Pfam" id="PF00004">
    <property type="entry name" value="AAA"/>
    <property type="match status" value="1"/>
</dbReference>
<dbReference type="GO" id="GO:0006508">
    <property type="term" value="P:proteolysis"/>
    <property type="evidence" value="ECO:0007669"/>
    <property type="project" value="InterPro"/>
</dbReference>
<sequence length="350" mass="37467">MNEKVEEAVARAPCVFFLDEMDSFMIRNRSSRHSDYNIGIVNGLLEQLTRLNETAGVIVVGAANHLGLIDPAILRPGRFDLRHEIGPPDRSGIERILSGSLNADAGLDIDTAARRLVGCSGAAVAAAIREAKAQARRQDTPVSNVHLTAAIDRVAADRSDDEAWRIAVHEAGHVVVTWTLTGQLPSLVRLTPDGGEVHHRRARVETLDTARDHIAGLLAGRAAEKVILGSASSGAADDLVQATEMAFHTRHVWGLEGSSLMALPKNALSHFLPGTPLADAVDAMLASQATRAEEAVLRHQHAIITIGGLLLERAELTHVELGMALRAQDLDVEEVGTAKPEETRSCISDA</sequence>
<organism evidence="3 4">
    <name type="scientific">Puniceibacterium sediminis</name>
    <dbReference type="NCBI Taxonomy" id="1608407"/>
    <lineage>
        <taxon>Bacteria</taxon>
        <taxon>Pseudomonadati</taxon>
        <taxon>Pseudomonadota</taxon>
        <taxon>Alphaproteobacteria</taxon>
        <taxon>Rhodobacterales</taxon>
        <taxon>Paracoccaceae</taxon>
        <taxon>Puniceibacterium</taxon>
    </lineage>
</organism>
<accession>A0A238XZW5</accession>
<dbReference type="Gene3D" id="3.40.50.300">
    <property type="entry name" value="P-loop containing nucleotide triphosphate hydrolases"/>
    <property type="match status" value="1"/>
</dbReference>
<dbReference type="PANTHER" id="PTHR23076">
    <property type="entry name" value="METALLOPROTEASE M41 FTSH"/>
    <property type="match status" value="1"/>
</dbReference>
<dbReference type="EMBL" id="FZNN01000014">
    <property type="protein sequence ID" value="SNR64525.1"/>
    <property type="molecule type" value="Genomic_DNA"/>
</dbReference>
<dbReference type="InterPro" id="IPR000642">
    <property type="entry name" value="Peptidase_M41"/>
</dbReference>
<dbReference type="InterPro" id="IPR027417">
    <property type="entry name" value="P-loop_NTPase"/>
</dbReference>
<feature type="domain" description="ATPase AAA-type core" evidence="1">
    <location>
        <begin position="3"/>
        <end position="85"/>
    </location>
</feature>
<name>A0A238XZW5_9RHOB</name>
<dbReference type="Pfam" id="PF01434">
    <property type="entry name" value="Peptidase_M41"/>
    <property type="match status" value="1"/>
</dbReference>
<dbReference type="GO" id="GO:0004176">
    <property type="term" value="F:ATP-dependent peptidase activity"/>
    <property type="evidence" value="ECO:0007669"/>
    <property type="project" value="InterPro"/>
</dbReference>
<evidence type="ECO:0000313" key="3">
    <source>
        <dbReference type="EMBL" id="SNR64525.1"/>
    </source>
</evidence>
<dbReference type="Proteomes" id="UP000198417">
    <property type="component" value="Unassembled WGS sequence"/>
</dbReference>
<dbReference type="SUPFAM" id="SSF140990">
    <property type="entry name" value="FtsH protease domain-like"/>
    <property type="match status" value="1"/>
</dbReference>
<evidence type="ECO:0000259" key="2">
    <source>
        <dbReference type="Pfam" id="PF01434"/>
    </source>
</evidence>
<dbReference type="Gene3D" id="1.20.58.760">
    <property type="entry name" value="Peptidase M41"/>
    <property type="match status" value="1"/>
</dbReference>
<gene>
    <name evidence="3" type="ORF">SAMN06265370_1149</name>
</gene>
<evidence type="ECO:0000313" key="4">
    <source>
        <dbReference type="Proteomes" id="UP000198417"/>
    </source>
</evidence>
<dbReference type="GO" id="GO:0005524">
    <property type="term" value="F:ATP binding"/>
    <property type="evidence" value="ECO:0007669"/>
    <property type="project" value="InterPro"/>
</dbReference>
<dbReference type="SUPFAM" id="SSF52540">
    <property type="entry name" value="P-loop containing nucleoside triphosphate hydrolases"/>
    <property type="match status" value="1"/>
</dbReference>
<dbReference type="AlphaFoldDB" id="A0A238XZW5"/>
<feature type="domain" description="Peptidase M41" evidence="2">
    <location>
        <begin position="161"/>
        <end position="257"/>
    </location>
</feature>
<proteinExistence type="predicted"/>